<name>A0A914CGG6_9BILA</name>
<accession>A0A914CGG6</accession>
<proteinExistence type="predicted"/>
<sequence length="17" mass="1828">ESTASDNTDTIGMDGQW</sequence>
<evidence type="ECO:0000313" key="2">
    <source>
        <dbReference type="WBParaSite" id="ACRNAN_scaffold10592.g24715.t1"/>
    </source>
</evidence>
<dbReference type="AlphaFoldDB" id="A0A914CGG6"/>
<evidence type="ECO:0000313" key="1">
    <source>
        <dbReference type="Proteomes" id="UP000887540"/>
    </source>
</evidence>
<protein>
    <submittedName>
        <fullName evidence="2">Uncharacterized protein</fullName>
    </submittedName>
</protein>
<dbReference type="WBParaSite" id="ACRNAN_scaffold10592.g24715.t1">
    <property type="protein sequence ID" value="ACRNAN_scaffold10592.g24715.t1"/>
    <property type="gene ID" value="ACRNAN_scaffold10592.g24715"/>
</dbReference>
<dbReference type="Proteomes" id="UP000887540">
    <property type="component" value="Unplaced"/>
</dbReference>
<organism evidence="1 2">
    <name type="scientific">Acrobeloides nanus</name>
    <dbReference type="NCBI Taxonomy" id="290746"/>
    <lineage>
        <taxon>Eukaryota</taxon>
        <taxon>Metazoa</taxon>
        <taxon>Ecdysozoa</taxon>
        <taxon>Nematoda</taxon>
        <taxon>Chromadorea</taxon>
        <taxon>Rhabditida</taxon>
        <taxon>Tylenchina</taxon>
        <taxon>Cephalobomorpha</taxon>
        <taxon>Cephaloboidea</taxon>
        <taxon>Cephalobidae</taxon>
        <taxon>Acrobeloides</taxon>
    </lineage>
</organism>
<reference evidence="2" key="1">
    <citation type="submission" date="2022-11" db="UniProtKB">
        <authorList>
            <consortium name="WormBaseParasite"/>
        </authorList>
    </citation>
    <scope>IDENTIFICATION</scope>
</reference>
<keyword evidence="1" id="KW-1185">Reference proteome</keyword>